<keyword evidence="1" id="KW-0732">Signal</keyword>
<evidence type="ECO:0000313" key="2">
    <source>
        <dbReference type="EMBL" id="QQM66833.1"/>
    </source>
</evidence>
<dbReference type="InterPro" id="IPR006311">
    <property type="entry name" value="TAT_signal"/>
</dbReference>
<dbReference type="GO" id="GO:0004620">
    <property type="term" value="F:phospholipase activity"/>
    <property type="evidence" value="ECO:0007669"/>
    <property type="project" value="InterPro"/>
</dbReference>
<reference evidence="2 3" key="1">
    <citation type="submission" date="2020-12" db="EMBL/GenBank/DDBJ databases">
        <authorList>
            <person name="Zhou J."/>
        </authorList>
    </citation>
    <scope>NUCLEOTIDE SEQUENCE [LARGE SCALE GENOMIC DNA]</scope>
    <source>
        <strain evidence="2 3">CCUG 61299</strain>
    </source>
</reference>
<name>A0A7T7M8L9_9ACTO</name>
<dbReference type="GO" id="GO:0008081">
    <property type="term" value="F:phosphoric diester hydrolase activity"/>
    <property type="evidence" value="ECO:0007669"/>
    <property type="project" value="InterPro"/>
</dbReference>
<dbReference type="PROSITE" id="PS51318">
    <property type="entry name" value="TAT"/>
    <property type="match status" value="1"/>
</dbReference>
<proteinExistence type="predicted"/>
<dbReference type="SUPFAM" id="SSF51695">
    <property type="entry name" value="PLC-like phosphodiesterases"/>
    <property type="match status" value="1"/>
</dbReference>
<sequence>MKMKRRFLTALASLLALASIGAPAAVAAPHSPAHPVSHQAQAAAGQRPVYAIAHRVLTRQGVDDALDAGANALEVDLTAWTKSGWWADHDGLPTSAGDTAETLFRHIAQRRQEGRTISFVWLDIKNPDHCSPQHPVCSISRLQDLARSTFEAQGVHALYGFYKTVGGPAWKQVSSSLNDLEAVAVSGTAQSVLNDYESLSGRQVPAAKRVADYGYYNLNQGFGPCTRGWDRTCDQLRLASEARDQGRLGKTFGWTAAAGQGGRVADLLGQAHVDGIIAGFKATHFYKHPHTDEAIALIRGWVASHPETHRMATNEDDPW</sequence>
<dbReference type="PIRSF" id="PIRSF016632">
    <property type="entry name" value="Phospholipase_actinobac/fun"/>
    <property type="match status" value="1"/>
</dbReference>
<organism evidence="2 3">
    <name type="scientific">Actinomyces weissii</name>
    <dbReference type="NCBI Taxonomy" id="675090"/>
    <lineage>
        <taxon>Bacteria</taxon>
        <taxon>Bacillati</taxon>
        <taxon>Actinomycetota</taxon>
        <taxon>Actinomycetes</taxon>
        <taxon>Actinomycetales</taxon>
        <taxon>Actinomycetaceae</taxon>
        <taxon>Actinomyces</taxon>
    </lineage>
</organism>
<gene>
    <name evidence="2" type="ORF">JG540_07085</name>
</gene>
<accession>A0A7T7M8L9</accession>
<evidence type="ECO:0000313" key="3">
    <source>
        <dbReference type="Proteomes" id="UP000595895"/>
    </source>
</evidence>
<dbReference type="InterPro" id="IPR016674">
    <property type="entry name" value="SMase_D/PLipase_D"/>
</dbReference>
<keyword evidence="3" id="KW-1185">Reference proteome</keyword>
<dbReference type="RefSeq" id="WP_200274929.1">
    <property type="nucleotide sequence ID" value="NZ_CP066802.1"/>
</dbReference>
<dbReference type="Proteomes" id="UP000595895">
    <property type="component" value="Chromosome"/>
</dbReference>
<dbReference type="KEGG" id="awe:JG540_07085"/>
<feature type="chain" id="PRO_5038451969" evidence="1">
    <location>
        <begin position="25"/>
        <end position="319"/>
    </location>
</feature>
<protein>
    <submittedName>
        <fullName evidence="2">Phospholipase</fullName>
    </submittedName>
</protein>
<dbReference type="AlphaFoldDB" id="A0A7T7M8L9"/>
<dbReference type="InterPro" id="IPR017946">
    <property type="entry name" value="PLC-like_Pdiesterase_TIM-brl"/>
</dbReference>
<dbReference type="Gene3D" id="3.20.20.190">
    <property type="entry name" value="Phosphatidylinositol (PI) phosphodiesterase"/>
    <property type="match status" value="1"/>
</dbReference>
<dbReference type="EMBL" id="CP066802">
    <property type="protein sequence ID" value="QQM66833.1"/>
    <property type="molecule type" value="Genomic_DNA"/>
</dbReference>
<evidence type="ECO:0000256" key="1">
    <source>
        <dbReference type="SAM" id="SignalP"/>
    </source>
</evidence>
<feature type="signal peptide" evidence="1">
    <location>
        <begin position="1"/>
        <end position="24"/>
    </location>
</feature>
<dbReference type="GO" id="GO:0016042">
    <property type="term" value="P:lipid catabolic process"/>
    <property type="evidence" value="ECO:0007669"/>
    <property type="project" value="InterPro"/>
</dbReference>